<dbReference type="Proteomes" id="UP000613512">
    <property type="component" value="Unassembled WGS sequence"/>
</dbReference>
<dbReference type="FunFam" id="3.30.1330.40:FF:000001">
    <property type="entry name" value="L-PSP family endoribonuclease"/>
    <property type="match status" value="1"/>
</dbReference>
<dbReference type="Pfam" id="PF01042">
    <property type="entry name" value="Ribonuc_L-PSP"/>
    <property type="match status" value="1"/>
</dbReference>
<proteinExistence type="inferred from homology"/>
<name>A0A916W456_9BACI</name>
<gene>
    <name evidence="2" type="ORF">GCM10008025_07210</name>
</gene>
<dbReference type="CDD" id="cd00448">
    <property type="entry name" value="YjgF_YER057c_UK114_family"/>
    <property type="match status" value="1"/>
</dbReference>
<comment type="similarity">
    <text evidence="1">Belongs to the RutC family.</text>
</comment>
<dbReference type="GO" id="GO:0019239">
    <property type="term" value="F:deaminase activity"/>
    <property type="evidence" value="ECO:0007669"/>
    <property type="project" value="TreeGrafter"/>
</dbReference>
<dbReference type="InterPro" id="IPR035959">
    <property type="entry name" value="RutC-like_sf"/>
</dbReference>
<organism evidence="2 3">
    <name type="scientific">Ornithinibacillus halotolerans</name>
    <dbReference type="NCBI Taxonomy" id="1274357"/>
    <lineage>
        <taxon>Bacteria</taxon>
        <taxon>Bacillati</taxon>
        <taxon>Bacillota</taxon>
        <taxon>Bacilli</taxon>
        <taxon>Bacillales</taxon>
        <taxon>Bacillaceae</taxon>
        <taxon>Ornithinibacillus</taxon>
    </lineage>
</organism>
<dbReference type="InterPro" id="IPR006056">
    <property type="entry name" value="RidA"/>
</dbReference>
<dbReference type="PANTHER" id="PTHR11803:SF39">
    <property type="entry name" value="2-IMINOBUTANOATE_2-IMINOPROPANOATE DEAMINASE"/>
    <property type="match status" value="1"/>
</dbReference>
<evidence type="ECO:0000256" key="1">
    <source>
        <dbReference type="ARBA" id="ARBA00010552"/>
    </source>
</evidence>
<sequence>MRKAYTTKRATSSGPYSHAIDAGDFVYLSGQTAKNSSDADMEGDIAAQTKECFLSLFDVLNEAGLSEEHVVKVNVYLTDMKNFDAMNEVYKTQFSEPFPARTCVAVKELPLGAEVEIEFVAKKA</sequence>
<reference evidence="2" key="1">
    <citation type="journal article" date="2014" name="Int. J. Syst. Evol. Microbiol.">
        <title>Complete genome sequence of Corynebacterium casei LMG S-19264T (=DSM 44701T), isolated from a smear-ripened cheese.</title>
        <authorList>
            <consortium name="US DOE Joint Genome Institute (JGI-PGF)"/>
            <person name="Walter F."/>
            <person name="Albersmeier A."/>
            <person name="Kalinowski J."/>
            <person name="Ruckert C."/>
        </authorList>
    </citation>
    <scope>NUCLEOTIDE SEQUENCE</scope>
    <source>
        <strain evidence="2">CGMCC 1.12408</strain>
    </source>
</reference>
<evidence type="ECO:0000313" key="3">
    <source>
        <dbReference type="Proteomes" id="UP000613512"/>
    </source>
</evidence>
<dbReference type="PANTHER" id="PTHR11803">
    <property type="entry name" value="2-IMINOBUTANOATE/2-IMINOPROPANOATE DEAMINASE RIDA"/>
    <property type="match status" value="1"/>
</dbReference>
<dbReference type="InterPro" id="IPR006175">
    <property type="entry name" value="YjgF/YER057c/UK114"/>
</dbReference>
<accession>A0A916W456</accession>
<reference evidence="2" key="2">
    <citation type="submission" date="2020-09" db="EMBL/GenBank/DDBJ databases">
        <authorList>
            <person name="Sun Q."/>
            <person name="Zhou Y."/>
        </authorList>
    </citation>
    <scope>NUCLEOTIDE SEQUENCE</scope>
    <source>
        <strain evidence="2">CGMCC 1.12408</strain>
    </source>
</reference>
<comment type="caution">
    <text evidence="2">The sequence shown here is derived from an EMBL/GenBank/DDBJ whole genome shotgun (WGS) entry which is preliminary data.</text>
</comment>
<dbReference type="AlphaFoldDB" id="A0A916W456"/>
<dbReference type="SUPFAM" id="SSF55298">
    <property type="entry name" value="YjgF-like"/>
    <property type="match status" value="1"/>
</dbReference>
<protein>
    <submittedName>
        <fullName evidence="2">Reactive intermediate/imine deaminase</fullName>
    </submittedName>
</protein>
<keyword evidence="3" id="KW-1185">Reference proteome</keyword>
<dbReference type="RefSeq" id="WP_188383328.1">
    <property type="nucleotide sequence ID" value="NZ_BMEY01000003.1"/>
</dbReference>
<evidence type="ECO:0000313" key="2">
    <source>
        <dbReference type="EMBL" id="GGA65944.1"/>
    </source>
</evidence>
<dbReference type="EMBL" id="BMEY01000003">
    <property type="protein sequence ID" value="GGA65944.1"/>
    <property type="molecule type" value="Genomic_DNA"/>
</dbReference>
<dbReference type="Gene3D" id="3.30.1330.40">
    <property type="entry name" value="RutC-like"/>
    <property type="match status" value="1"/>
</dbReference>
<dbReference type="NCBIfam" id="TIGR00004">
    <property type="entry name" value="Rid family detoxifying hydrolase"/>
    <property type="match status" value="1"/>
</dbReference>
<dbReference type="GO" id="GO:0005829">
    <property type="term" value="C:cytosol"/>
    <property type="evidence" value="ECO:0007669"/>
    <property type="project" value="TreeGrafter"/>
</dbReference>